<feature type="domain" description="HTH arsR-type" evidence="2">
    <location>
        <begin position="93"/>
        <end position="119"/>
    </location>
</feature>
<dbReference type="EMBL" id="QYCY01000004">
    <property type="protein sequence ID" value="RLV71653.1"/>
    <property type="molecule type" value="Genomic_DNA"/>
</dbReference>
<reference evidence="3 4" key="1">
    <citation type="journal article" date="2018" name="J. Biol. Chem.">
        <title>Discovery of the actinoplanic acid pathway in Streptomyces rapamycinicus reveals a genetically conserved synergism with rapamycin.</title>
        <authorList>
            <person name="Mrak P."/>
            <person name="Krastel P."/>
            <person name="Pivk Lukancic P."/>
            <person name="Tao J."/>
            <person name="Pistorius D."/>
            <person name="Moore C.M."/>
        </authorList>
    </citation>
    <scope>NUCLEOTIDE SEQUENCE [LARGE SCALE GENOMIC DNA]</scope>
    <source>
        <strain evidence="3 4">NRRL 5491</strain>
    </source>
</reference>
<dbReference type="CDD" id="cd00090">
    <property type="entry name" value="HTH_ARSR"/>
    <property type="match status" value="1"/>
</dbReference>
<evidence type="ECO:0000313" key="4">
    <source>
        <dbReference type="Proteomes" id="UP000281594"/>
    </source>
</evidence>
<dbReference type="GO" id="GO:0003700">
    <property type="term" value="F:DNA-binding transcription factor activity"/>
    <property type="evidence" value="ECO:0007669"/>
    <property type="project" value="InterPro"/>
</dbReference>
<feature type="region of interest" description="Disordered" evidence="1">
    <location>
        <begin position="65"/>
        <end position="93"/>
    </location>
</feature>
<dbReference type="InterPro" id="IPR036390">
    <property type="entry name" value="WH_DNA-bd_sf"/>
</dbReference>
<name>A0A3L8QWW5_STRRN</name>
<comment type="caution">
    <text evidence="3">The sequence shown here is derived from an EMBL/GenBank/DDBJ whole genome shotgun (WGS) entry which is preliminary data.</text>
</comment>
<evidence type="ECO:0000259" key="2">
    <source>
        <dbReference type="Pfam" id="PF01022"/>
    </source>
</evidence>
<accession>A0A3L8QWW5</accession>
<dbReference type="InterPro" id="IPR011991">
    <property type="entry name" value="ArsR-like_HTH"/>
</dbReference>
<dbReference type="Gene3D" id="1.10.10.10">
    <property type="entry name" value="Winged helix-like DNA-binding domain superfamily/Winged helix DNA-binding domain"/>
    <property type="match status" value="1"/>
</dbReference>
<dbReference type="Pfam" id="PF01022">
    <property type="entry name" value="HTH_5"/>
    <property type="match status" value="1"/>
</dbReference>
<evidence type="ECO:0000256" key="1">
    <source>
        <dbReference type="SAM" id="MobiDB-lite"/>
    </source>
</evidence>
<dbReference type="STRING" id="1343740.M271_50695"/>
<gene>
    <name evidence="3" type="ORF">D3C57_144040</name>
</gene>
<proteinExistence type="predicted"/>
<dbReference type="Proteomes" id="UP000281594">
    <property type="component" value="Unassembled WGS sequence"/>
</dbReference>
<protein>
    <recommendedName>
        <fullName evidence="2">HTH arsR-type domain-containing protein</fullName>
    </recommendedName>
</protein>
<evidence type="ECO:0000313" key="3">
    <source>
        <dbReference type="EMBL" id="RLV71653.1"/>
    </source>
</evidence>
<organism evidence="3 4">
    <name type="scientific">Streptomyces rapamycinicus (strain ATCC 29253 / DSM 41530 / NRRL 5491 / AYB-994)</name>
    <name type="common">Streptomyces hygroscopicus (strain ATCC 29253)</name>
    <dbReference type="NCBI Taxonomy" id="1343740"/>
    <lineage>
        <taxon>Bacteria</taxon>
        <taxon>Bacillati</taxon>
        <taxon>Actinomycetota</taxon>
        <taxon>Actinomycetes</taxon>
        <taxon>Kitasatosporales</taxon>
        <taxon>Streptomycetaceae</taxon>
        <taxon>Streptomyces</taxon>
        <taxon>Streptomyces violaceusniger group</taxon>
    </lineage>
</organism>
<dbReference type="InterPro" id="IPR001845">
    <property type="entry name" value="HTH_ArsR_DNA-bd_dom"/>
</dbReference>
<dbReference type="AlphaFoldDB" id="A0A3L8QWW5"/>
<sequence>MTRARFTSLVIQRLQPRASPSAPAACRARTSQGLARSAWSSLSNRRKSRVTVNSVSCADVVIRRRGSGSGSGFSTHRPALPTPGPPFLGRPADLGDALGVSRTRLSNHLACLRDCGLVITVPDGRRIRYAV</sequence>
<dbReference type="InterPro" id="IPR036388">
    <property type="entry name" value="WH-like_DNA-bd_sf"/>
</dbReference>
<dbReference type="SUPFAM" id="SSF46785">
    <property type="entry name" value="Winged helix' DNA-binding domain"/>
    <property type="match status" value="1"/>
</dbReference>